<name>A0A1E5LJA1_9BACI</name>
<protein>
    <submittedName>
        <fullName evidence="2">GNAT family N-acetyltransferase</fullName>
    </submittedName>
</protein>
<dbReference type="PANTHER" id="PTHR43792">
    <property type="entry name" value="GNAT FAMILY, PUTATIVE (AFU_ORTHOLOGUE AFUA_3G00765)-RELATED-RELATED"/>
    <property type="match status" value="1"/>
</dbReference>
<dbReference type="OrthoDB" id="9811523at2"/>
<dbReference type="InterPro" id="IPR000182">
    <property type="entry name" value="GNAT_dom"/>
</dbReference>
<dbReference type="Proteomes" id="UP000095209">
    <property type="component" value="Unassembled WGS sequence"/>
</dbReference>
<dbReference type="PANTHER" id="PTHR43792:SF9">
    <property type="entry name" value="RIBOSOMAL-PROTEIN-ALANINE ACETYLTRANSFERASE"/>
    <property type="match status" value="1"/>
</dbReference>
<keyword evidence="3" id="KW-1185">Reference proteome</keyword>
<evidence type="ECO:0000259" key="1">
    <source>
        <dbReference type="PROSITE" id="PS51186"/>
    </source>
</evidence>
<dbReference type="RefSeq" id="WP_069715735.1">
    <property type="nucleotide sequence ID" value="NZ_MJEH01000004.1"/>
</dbReference>
<dbReference type="CDD" id="cd04301">
    <property type="entry name" value="NAT_SF"/>
    <property type="match status" value="1"/>
</dbReference>
<dbReference type="AlphaFoldDB" id="A0A1E5LJA1"/>
<evidence type="ECO:0000313" key="3">
    <source>
        <dbReference type="Proteomes" id="UP000095209"/>
    </source>
</evidence>
<dbReference type="GO" id="GO:0008999">
    <property type="term" value="F:protein-N-terminal-alanine acetyltransferase activity"/>
    <property type="evidence" value="ECO:0007669"/>
    <property type="project" value="TreeGrafter"/>
</dbReference>
<reference evidence="2 3" key="1">
    <citation type="submission" date="2016-08" db="EMBL/GenBank/DDBJ databases">
        <title>Genome of Bacillus solimangrovi GH2-4.</title>
        <authorList>
            <person name="Lim S."/>
            <person name="Kim B.-C."/>
        </authorList>
    </citation>
    <scope>NUCLEOTIDE SEQUENCE [LARGE SCALE GENOMIC DNA]</scope>
    <source>
        <strain evidence="2 3">GH2-4</strain>
    </source>
</reference>
<evidence type="ECO:0000313" key="2">
    <source>
        <dbReference type="EMBL" id="OEH94172.1"/>
    </source>
</evidence>
<dbReference type="GO" id="GO:0005737">
    <property type="term" value="C:cytoplasm"/>
    <property type="evidence" value="ECO:0007669"/>
    <property type="project" value="TreeGrafter"/>
</dbReference>
<dbReference type="Pfam" id="PF13302">
    <property type="entry name" value="Acetyltransf_3"/>
    <property type="match status" value="1"/>
</dbReference>
<dbReference type="SUPFAM" id="SSF55729">
    <property type="entry name" value="Acyl-CoA N-acyltransferases (Nat)"/>
    <property type="match status" value="1"/>
</dbReference>
<dbReference type="InterPro" id="IPR051531">
    <property type="entry name" value="N-acetyltransferase"/>
</dbReference>
<keyword evidence="2" id="KW-0808">Transferase</keyword>
<dbReference type="Gene3D" id="3.40.630.30">
    <property type="match status" value="1"/>
</dbReference>
<sequence>MFPTLNTKRLLLREIVNDDVQDVYNVFANENVTRFYGQEPLTSLDQAKQFIEFFAQSYNDKRGIRWGIELKEEEKLIGTIGFNALSLKHKRAEIGYELHPDYWRRGYATEAASEVMSYGFNKLYLNRIGAIVFLENTTSSNLLTKLGFEKEGVLRNYMCQNDRSYDVNMFSILKP</sequence>
<proteinExistence type="predicted"/>
<gene>
    <name evidence="2" type="ORF">BFG57_08965</name>
</gene>
<accession>A0A1E5LJA1</accession>
<feature type="domain" description="N-acetyltransferase" evidence="1">
    <location>
        <begin position="10"/>
        <end position="174"/>
    </location>
</feature>
<dbReference type="InterPro" id="IPR016181">
    <property type="entry name" value="Acyl_CoA_acyltransferase"/>
</dbReference>
<dbReference type="STRING" id="1305675.BFG57_08965"/>
<comment type="caution">
    <text evidence="2">The sequence shown here is derived from an EMBL/GenBank/DDBJ whole genome shotgun (WGS) entry which is preliminary data.</text>
</comment>
<dbReference type="PROSITE" id="PS51186">
    <property type="entry name" value="GNAT"/>
    <property type="match status" value="1"/>
</dbReference>
<organism evidence="2 3">
    <name type="scientific">Bacillus solimangrovi</name>
    <dbReference type="NCBI Taxonomy" id="1305675"/>
    <lineage>
        <taxon>Bacteria</taxon>
        <taxon>Bacillati</taxon>
        <taxon>Bacillota</taxon>
        <taxon>Bacilli</taxon>
        <taxon>Bacillales</taxon>
        <taxon>Bacillaceae</taxon>
        <taxon>Bacillus</taxon>
    </lineage>
</organism>
<dbReference type="EMBL" id="MJEH01000004">
    <property type="protein sequence ID" value="OEH94172.1"/>
    <property type="molecule type" value="Genomic_DNA"/>
</dbReference>